<dbReference type="InterPro" id="IPR049238">
    <property type="entry name" value="DUF6873"/>
</dbReference>
<evidence type="ECO:0000259" key="1">
    <source>
        <dbReference type="Pfam" id="PF21778"/>
    </source>
</evidence>
<comment type="caution">
    <text evidence="2">The sequence shown here is derived from an EMBL/GenBank/DDBJ whole genome shotgun (WGS) entry which is preliminary data.</text>
</comment>
<dbReference type="Pfam" id="PF21778">
    <property type="entry name" value="DUF6873"/>
    <property type="match status" value="1"/>
</dbReference>
<organism evidence="2 3">
    <name type="scientific">Finegoldia magna</name>
    <name type="common">Peptostreptococcus magnus</name>
    <dbReference type="NCBI Taxonomy" id="1260"/>
    <lineage>
        <taxon>Bacteria</taxon>
        <taxon>Bacillati</taxon>
        <taxon>Bacillota</taxon>
        <taxon>Tissierellia</taxon>
        <taxon>Tissierellales</taxon>
        <taxon>Peptoniphilaceae</taxon>
        <taxon>Finegoldia</taxon>
    </lineage>
</organism>
<dbReference type="AlphaFoldDB" id="A0A233W1A6"/>
<evidence type="ECO:0000313" key="3">
    <source>
        <dbReference type="Proteomes" id="UP000215361"/>
    </source>
</evidence>
<feature type="domain" description="DUF6873" evidence="1">
    <location>
        <begin position="151"/>
        <end position="374"/>
    </location>
</feature>
<evidence type="ECO:0000313" key="2">
    <source>
        <dbReference type="EMBL" id="OXZ38436.1"/>
    </source>
</evidence>
<sequence length="376" mass="44615">MIFIDLLKDEHFEELSDFVYKLRNNILCQNKFDSNIAKNRSTILKSMKKQILEKNHFVIYEEDKLIGYIVLDFEDNELIINEIYFDKINNSILFKVFRFLMDYAVSNLFDIIKFKFKGFIFDEIIKEHLDNQNRLEIRNDIFEEFRKKFAIVSFKSKDGLIKFLQESSYDIIYSFNSNKLDKKVCDHVDMQIRKINDNTFVCSQESYNHYRAYLPNYITLYVTEFDISYKYPKDCLLNNFSIKNHLICNKKSIDPVILKLLKDEKIIMVNQGYSKCSTIVTNNFVITSDKSIFNSVQKEHIEAFLIDSGEIKLEGYDTGFIGGTCGYSSDLGLVFYGNLEKYKYKEKLIEILNKEKIKYYYPKDDDFIDRGSIIFN</sequence>
<dbReference type="Proteomes" id="UP000215361">
    <property type="component" value="Unassembled WGS sequence"/>
</dbReference>
<dbReference type="RefSeq" id="WP_094202630.1">
    <property type="nucleotide sequence ID" value="NZ_NDYI01000010.1"/>
</dbReference>
<reference evidence="3" key="1">
    <citation type="submission" date="2017-04" db="EMBL/GenBank/DDBJ databases">
        <title>Finegoldia magna isolated from orthopedic joint implant-associated infections.</title>
        <authorList>
            <person name="Bjorklund S."/>
            <person name="Bruggemann H."/>
            <person name="Jensen A."/>
            <person name="Hellmark B."/>
            <person name="Soderquist B."/>
        </authorList>
    </citation>
    <scope>NUCLEOTIDE SEQUENCE [LARGE SCALE GENOMIC DNA]</scope>
    <source>
        <strain evidence="3">08T492</strain>
    </source>
</reference>
<name>A0A233W1A6_FINMA</name>
<protein>
    <recommendedName>
        <fullName evidence="1">DUF6873 domain-containing protein</fullName>
    </recommendedName>
</protein>
<accession>A0A233W1A6</accession>
<proteinExistence type="predicted"/>
<dbReference type="EMBL" id="NDYI01000010">
    <property type="protein sequence ID" value="OXZ38436.1"/>
    <property type="molecule type" value="Genomic_DNA"/>
</dbReference>
<gene>
    <name evidence="2" type="ORF">B9N56_03330</name>
</gene>